<dbReference type="PANTHER" id="PTHR33076">
    <property type="entry name" value="NON-SPECIFIC LIPID-TRANSFER PROTEIN 2-RELATED"/>
    <property type="match status" value="1"/>
</dbReference>
<dbReference type="Pfam" id="PF00234">
    <property type="entry name" value="Tryp_alpha_amyl"/>
    <property type="match status" value="1"/>
</dbReference>
<evidence type="ECO:0000259" key="3">
    <source>
        <dbReference type="SMART" id="SM00499"/>
    </source>
</evidence>
<comment type="similarity">
    <text evidence="1">Belongs to the plant LTP family.</text>
</comment>
<dbReference type="Gramene" id="ONK73252">
    <property type="protein sequence ID" value="ONK73252"/>
    <property type="gene ID" value="A4U43_C04F28990"/>
</dbReference>
<sequence>MASSSSSSLSAFAFLLLAMAHLMIIEPSQAINCMDVDLALRQCVPYLTGQATDPAAACCDGIGQIKSMATTTPDRQAACSCMKAAAAHLPGLVDSAVSALPAKCNVPLPYPISASVDCTKLFLYYFPFSSIELKAPHLQ</sequence>
<feature type="domain" description="Bifunctional inhibitor/plant lipid transfer protein/seed storage helical" evidence="3">
    <location>
        <begin position="33"/>
        <end position="118"/>
    </location>
</feature>
<dbReference type="GO" id="GO:0008289">
    <property type="term" value="F:lipid binding"/>
    <property type="evidence" value="ECO:0007669"/>
    <property type="project" value="UniProtKB-KW"/>
</dbReference>
<dbReference type="CDD" id="cd01960">
    <property type="entry name" value="nsLTP1"/>
    <property type="match status" value="1"/>
</dbReference>
<gene>
    <name evidence="4" type="ORF">A4U43_C04F28990</name>
</gene>
<dbReference type="Proteomes" id="UP000243459">
    <property type="component" value="Chromosome 4"/>
</dbReference>
<dbReference type="InterPro" id="IPR000528">
    <property type="entry name" value="Plant_nsLTP"/>
</dbReference>
<evidence type="ECO:0000256" key="2">
    <source>
        <dbReference type="SAM" id="SignalP"/>
    </source>
</evidence>
<dbReference type="SUPFAM" id="SSF47699">
    <property type="entry name" value="Bifunctional inhibitor/lipid-transfer protein/seed storage 2S albumin"/>
    <property type="match status" value="1"/>
</dbReference>
<dbReference type="PRINTS" id="PR00382">
    <property type="entry name" value="LIPIDTRNSFER"/>
</dbReference>
<evidence type="ECO:0000313" key="4">
    <source>
        <dbReference type="EMBL" id="ONK73252.1"/>
    </source>
</evidence>
<organism evidence="4 5">
    <name type="scientific">Asparagus officinalis</name>
    <name type="common">Garden asparagus</name>
    <dbReference type="NCBI Taxonomy" id="4686"/>
    <lineage>
        <taxon>Eukaryota</taxon>
        <taxon>Viridiplantae</taxon>
        <taxon>Streptophyta</taxon>
        <taxon>Embryophyta</taxon>
        <taxon>Tracheophyta</taxon>
        <taxon>Spermatophyta</taxon>
        <taxon>Magnoliopsida</taxon>
        <taxon>Liliopsida</taxon>
        <taxon>Asparagales</taxon>
        <taxon>Asparagaceae</taxon>
        <taxon>Asparagoideae</taxon>
        <taxon>Asparagus</taxon>
    </lineage>
</organism>
<dbReference type="GO" id="GO:0006869">
    <property type="term" value="P:lipid transport"/>
    <property type="evidence" value="ECO:0007669"/>
    <property type="project" value="InterPro"/>
</dbReference>
<accession>A0A5P1F501</accession>
<reference evidence="5" key="1">
    <citation type="journal article" date="2017" name="Nat. Commun.">
        <title>The asparagus genome sheds light on the origin and evolution of a young Y chromosome.</title>
        <authorList>
            <person name="Harkess A."/>
            <person name="Zhou J."/>
            <person name="Xu C."/>
            <person name="Bowers J.E."/>
            <person name="Van der Hulst R."/>
            <person name="Ayyampalayam S."/>
            <person name="Mercati F."/>
            <person name="Riccardi P."/>
            <person name="McKain M.R."/>
            <person name="Kakrana A."/>
            <person name="Tang H."/>
            <person name="Ray J."/>
            <person name="Groenendijk J."/>
            <person name="Arikit S."/>
            <person name="Mathioni S.M."/>
            <person name="Nakano M."/>
            <person name="Shan H."/>
            <person name="Telgmann-Rauber A."/>
            <person name="Kanno A."/>
            <person name="Yue Z."/>
            <person name="Chen H."/>
            <person name="Li W."/>
            <person name="Chen Y."/>
            <person name="Xu X."/>
            <person name="Zhang Y."/>
            <person name="Luo S."/>
            <person name="Chen H."/>
            <person name="Gao J."/>
            <person name="Mao Z."/>
            <person name="Pires J.C."/>
            <person name="Luo M."/>
            <person name="Kudrna D."/>
            <person name="Wing R.A."/>
            <person name="Meyers B.C."/>
            <person name="Yi K."/>
            <person name="Kong H."/>
            <person name="Lavrijsen P."/>
            <person name="Sunseri F."/>
            <person name="Falavigna A."/>
            <person name="Ye Y."/>
            <person name="Leebens-Mack J.H."/>
            <person name="Chen G."/>
        </authorList>
    </citation>
    <scope>NUCLEOTIDE SEQUENCE [LARGE SCALE GENOMIC DNA]</scope>
    <source>
        <strain evidence="5">cv. DH0086</strain>
    </source>
</reference>
<dbReference type="Gene3D" id="1.10.110.10">
    <property type="entry name" value="Plant lipid-transfer and hydrophobic proteins"/>
    <property type="match status" value="1"/>
</dbReference>
<dbReference type="AlphaFoldDB" id="A0A5P1F501"/>
<keyword evidence="2" id="KW-0732">Signal</keyword>
<dbReference type="InterPro" id="IPR016140">
    <property type="entry name" value="Bifunc_inhib/LTP/seed_store"/>
</dbReference>
<dbReference type="EMBL" id="CM007384">
    <property type="protein sequence ID" value="ONK73252.1"/>
    <property type="molecule type" value="Genomic_DNA"/>
</dbReference>
<comment type="function">
    <text evidence="1">Plant non-specific lipid-transfer proteins transfer phospholipids as well as galactolipids across membranes. May play a role in wax or cutin deposition in the cell walls of expanding epidermal cells and certain secretory tissues.</text>
</comment>
<proteinExistence type="inferred from homology"/>
<dbReference type="OMA" id="KRTACIC"/>
<feature type="signal peptide" evidence="2">
    <location>
        <begin position="1"/>
        <end position="30"/>
    </location>
</feature>
<keyword evidence="5" id="KW-1185">Reference proteome</keyword>
<protein>
    <recommendedName>
        <fullName evidence="1">Non-specific lipid-transfer protein</fullName>
    </recommendedName>
</protein>
<dbReference type="InterPro" id="IPR036312">
    <property type="entry name" value="Bifun_inhib/LTP/seed_sf"/>
</dbReference>
<feature type="chain" id="PRO_5024363990" description="Non-specific lipid-transfer protein" evidence="2">
    <location>
        <begin position="31"/>
        <end position="139"/>
    </location>
</feature>
<keyword evidence="1" id="KW-0446">Lipid-binding</keyword>
<name>A0A5P1F501_ASPOF</name>
<evidence type="ECO:0000256" key="1">
    <source>
        <dbReference type="RuleBase" id="RU000628"/>
    </source>
</evidence>
<dbReference type="SMART" id="SM00499">
    <property type="entry name" value="AAI"/>
    <property type="match status" value="1"/>
</dbReference>
<evidence type="ECO:0000313" key="5">
    <source>
        <dbReference type="Proteomes" id="UP000243459"/>
    </source>
</evidence>
<keyword evidence="1" id="KW-0813">Transport</keyword>
<dbReference type="PROSITE" id="PS00597">
    <property type="entry name" value="PLANT_LTP"/>
    <property type="match status" value="1"/>
</dbReference>